<accession>A0ABD0LSX1</accession>
<gene>
    <name evidence="2" type="ORF">BaRGS_00006637</name>
</gene>
<dbReference type="EMBL" id="JACVVK020000027">
    <property type="protein sequence ID" value="KAK7502273.1"/>
    <property type="molecule type" value="Genomic_DNA"/>
</dbReference>
<dbReference type="AlphaFoldDB" id="A0ABD0LSX1"/>
<feature type="signal peptide" evidence="1">
    <location>
        <begin position="1"/>
        <end position="29"/>
    </location>
</feature>
<dbReference type="Proteomes" id="UP001519460">
    <property type="component" value="Unassembled WGS sequence"/>
</dbReference>
<organism evidence="2 3">
    <name type="scientific">Batillaria attramentaria</name>
    <dbReference type="NCBI Taxonomy" id="370345"/>
    <lineage>
        <taxon>Eukaryota</taxon>
        <taxon>Metazoa</taxon>
        <taxon>Spiralia</taxon>
        <taxon>Lophotrochozoa</taxon>
        <taxon>Mollusca</taxon>
        <taxon>Gastropoda</taxon>
        <taxon>Caenogastropoda</taxon>
        <taxon>Sorbeoconcha</taxon>
        <taxon>Cerithioidea</taxon>
        <taxon>Batillariidae</taxon>
        <taxon>Batillaria</taxon>
    </lineage>
</organism>
<sequence>MRKTFLHKHRCAIAFLVSITLSSFEQVTADDIDKLTRVRCTPKNPQLCENQGFGYSGKCGKLRVCKCRPRYFAQGDKCLIAQHIADIPCRHAPTECNGSALLDTDTCYTRAKKQGEWCRCKRDNGSEMFAQGVKCVRDGQLPKHTTFACSSLLDCADHEGFEARCDAADLIDVCECKDHFTSTLDGQCVQQSLRSRAARARSNDMIAGCVMATTAFLLK</sequence>
<evidence type="ECO:0000313" key="2">
    <source>
        <dbReference type="EMBL" id="KAK7502273.1"/>
    </source>
</evidence>
<evidence type="ECO:0000313" key="3">
    <source>
        <dbReference type="Proteomes" id="UP001519460"/>
    </source>
</evidence>
<evidence type="ECO:0000256" key="1">
    <source>
        <dbReference type="SAM" id="SignalP"/>
    </source>
</evidence>
<proteinExistence type="predicted"/>
<feature type="chain" id="PRO_5044746575" evidence="1">
    <location>
        <begin position="30"/>
        <end position="219"/>
    </location>
</feature>
<keyword evidence="1" id="KW-0732">Signal</keyword>
<protein>
    <submittedName>
        <fullName evidence="2">Uncharacterized protein</fullName>
    </submittedName>
</protein>
<comment type="caution">
    <text evidence="2">The sequence shown here is derived from an EMBL/GenBank/DDBJ whole genome shotgun (WGS) entry which is preliminary data.</text>
</comment>
<keyword evidence="3" id="KW-1185">Reference proteome</keyword>
<reference evidence="2 3" key="1">
    <citation type="journal article" date="2023" name="Sci. Data">
        <title>Genome assembly of the Korean intertidal mud-creeper Batillaria attramentaria.</title>
        <authorList>
            <person name="Patra A.K."/>
            <person name="Ho P.T."/>
            <person name="Jun S."/>
            <person name="Lee S.J."/>
            <person name="Kim Y."/>
            <person name="Won Y.J."/>
        </authorList>
    </citation>
    <scope>NUCLEOTIDE SEQUENCE [LARGE SCALE GENOMIC DNA]</scope>
    <source>
        <strain evidence="2">Wonlab-2016</strain>
    </source>
</reference>
<name>A0ABD0LSX1_9CAEN</name>